<reference evidence="1" key="2">
    <citation type="submission" date="2022-11" db="EMBL/GenBank/DDBJ databases">
        <title>complete genomes of mycoplasma synoviae ZX313 strain and SD2 strain.</title>
        <authorList>
            <person name="Zhong Q."/>
        </authorList>
    </citation>
    <scope>NUCLEOTIDE SEQUENCE</scope>
    <source>
        <strain evidence="1">SD2</strain>
    </source>
</reference>
<organism evidence="1 2">
    <name type="scientific">Mycoplasmopsis synoviae</name>
    <name type="common">Mycoplasma synoviae</name>
    <dbReference type="NCBI Taxonomy" id="2109"/>
    <lineage>
        <taxon>Bacteria</taxon>
        <taxon>Bacillati</taxon>
        <taxon>Mycoplasmatota</taxon>
        <taxon>Mycoplasmoidales</taxon>
        <taxon>Metamycoplasmataceae</taxon>
        <taxon>Mycoplasmopsis</taxon>
    </lineage>
</organism>
<sequence>MSDTADIVNELNLPSDFEIVKLGALALESTNLVLTVLSKIQIDGTYIYTYVSAINYELNKQDDMVLLSMLFSQLKQDADNLSWWRKYLFGGWIISEKVNELAQKTTDYYQEAINKYNNSIQAQQQYSDYENQIYQSYNSY</sequence>
<protein>
    <submittedName>
        <fullName evidence="1">Uncharacterized protein</fullName>
    </submittedName>
</protein>
<name>A0AAX3F2X9_MYCSY</name>
<dbReference type="Proteomes" id="UP001164481">
    <property type="component" value="Chromosome"/>
</dbReference>
<gene>
    <name evidence="1" type="ORF">OIE46_01550</name>
</gene>
<dbReference type="AlphaFoldDB" id="A0AAX3F2X9"/>
<dbReference type="RefSeq" id="WP_225249091.1">
    <property type="nucleotide sequence ID" value="NZ_CP034544.1"/>
</dbReference>
<proteinExistence type="predicted"/>
<accession>A0AAX3F2X9</accession>
<evidence type="ECO:0000313" key="2">
    <source>
        <dbReference type="Proteomes" id="UP001164481"/>
    </source>
</evidence>
<evidence type="ECO:0000313" key="1">
    <source>
        <dbReference type="EMBL" id="UZW64737.1"/>
    </source>
</evidence>
<reference evidence="1" key="1">
    <citation type="submission" date="2022-10" db="EMBL/GenBank/DDBJ databases">
        <authorList>
            <person name="Wei X."/>
        </authorList>
    </citation>
    <scope>NUCLEOTIDE SEQUENCE</scope>
    <source>
        <strain evidence="1">SD2</strain>
    </source>
</reference>
<dbReference type="EMBL" id="CP107525">
    <property type="protein sequence ID" value="UZW64737.1"/>
    <property type="molecule type" value="Genomic_DNA"/>
</dbReference>